<accession>A0ABP4E789</accession>
<proteinExistence type="predicted"/>
<dbReference type="RefSeq" id="WP_344625373.1">
    <property type="nucleotide sequence ID" value="NZ_BAAALD010000043.1"/>
</dbReference>
<evidence type="ECO:0000313" key="1">
    <source>
        <dbReference type="EMBL" id="GAA1096213.1"/>
    </source>
</evidence>
<organism evidence="1 2">
    <name type="scientific">Kitasatospora arboriphila</name>
    <dbReference type="NCBI Taxonomy" id="258052"/>
    <lineage>
        <taxon>Bacteria</taxon>
        <taxon>Bacillati</taxon>
        <taxon>Actinomycetota</taxon>
        <taxon>Actinomycetes</taxon>
        <taxon>Kitasatosporales</taxon>
        <taxon>Streptomycetaceae</taxon>
        <taxon>Kitasatospora</taxon>
    </lineage>
</organism>
<comment type="caution">
    <text evidence="1">The sequence shown here is derived from an EMBL/GenBank/DDBJ whole genome shotgun (WGS) entry which is preliminary data.</text>
</comment>
<dbReference type="Proteomes" id="UP001499987">
    <property type="component" value="Unassembled WGS sequence"/>
</dbReference>
<sequence>MAQDLTALAVAVVGVAGTMTAPWLAQRARRSELRSEAERADRTRRQEYEANEFERRRERYAVLNEQARTYRTAMLDVAHALRRGETVPPQEWEALAEARTAFRAEYAQAQMVLPEPTLDIVSEVNRGLSHGYRLLRLAEAASGSRAEAGAAVSWLERPLSDGVWLLRRALREDLGVADATADLPGRTAQLRTARRGQAAVFPALPQVRDES</sequence>
<name>A0ABP4E789_9ACTN</name>
<evidence type="ECO:0000313" key="2">
    <source>
        <dbReference type="Proteomes" id="UP001499987"/>
    </source>
</evidence>
<protein>
    <recommendedName>
        <fullName evidence="3">Secreted protein</fullName>
    </recommendedName>
</protein>
<evidence type="ECO:0008006" key="3">
    <source>
        <dbReference type="Google" id="ProtNLM"/>
    </source>
</evidence>
<dbReference type="EMBL" id="BAAALD010000043">
    <property type="protein sequence ID" value="GAA1096213.1"/>
    <property type="molecule type" value="Genomic_DNA"/>
</dbReference>
<keyword evidence="2" id="KW-1185">Reference proteome</keyword>
<gene>
    <name evidence="1" type="ORF">GCM10009663_44230</name>
</gene>
<reference evidence="2" key="1">
    <citation type="journal article" date="2019" name="Int. J. Syst. Evol. Microbiol.">
        <title>The Global Catalogue of Microorganisms (GCM) 10K type strain sequencing project: providing services to taxonomists for standard genome sequencing and annotation.</title>
        <authorList>
            <consortium name="The Broad Institute Genomics Platform"/>
            <consortium name="The Broad Institute Genome Sequencing Center for Infectious Disease"/>
            <person name="Wu L."/>
            <person name="Ma J."/>
        </authorList>
    </citation>
    <scope>NUCLEOTIDE SEQUENCE [LARGE SCALE GENOMIC DNA]</scope>
    <source>
        <strain evidence="2">JCM 13002</strain>
    </source>
</reference>